<protein>
    <recommendedName>
        <fullName evidence="2">Methyltransferase FkbM domain-containing protein</fullName>
    </recommendedName>
</protein>
<evidence type="ECO:0008006" key="2">
    <source>
        <dbReference type="Google" id="ProtNLM"/>
    </source>
</evidence>
<organism evidence="1">
    <name type="scientific">viral metagenome</name>
    <dbReference type="NCBI Taxonomy" id="1070528"/>
    <lineage>
        <taxon>unclassified sequences</taxon>
        <taxon>metagenomes</taxon>
        <taxon>organismal metagenomes</taxon>
    </lineage>
</organism>
<reference evidence="1" key="1">
    <citation type="journal article" date="2020" name="Nature">
        <title>Giant virus diversity and host interactions through global metagenomics.</title>
        <authorList>
            <person name="Schulz F."/>
            <person name="Roux S."/>
            <person name="Paez-Espino D."/>
            <person name="Jungbluth S."/>
            <person name="Walsh D.A."/>
            <person name="Denef V.J."/>
            <person name="McMahon K.D."/>
            <person name="Konstantinidis K.T."/>
            <person name="Eloe-Fadrosh E.A."/>
            <person name="Kyrpides N.C."/>
            <person name="Woyke T."/>
        </authorList>
    </citation>
    <scope>NUCLEOTIDE SEQUENCE</scope>
    <source>
        <strain evidence="1">GVMAG-M-3300023174-75</strain>
    </source>
</reference>
<dbReference type="AlphaFoldDB" id="A0A6C0DWR1"/>
<dbReference type="EMBL" id="MN739683">
    <property type="protein sequence ID" value="QHT20861.1"/>
    <property type="molecule type" value="Genomic_DNA"/>
</dbReference>
<name>A0A6C0DWR1_9ZZZZ</name>
<proteinExistence type="predicted"/>
<evidence type="ECO:0000313" key="1">
    <source>
        <dbReference type="EMBL" id="QHT20861.1"/>
    </source>
</evidence>
<sequence>MDLNIYQKKVLSQWGQDGVLEAIFDKIGTTNKYFVEFGSSGNDSGMGNTAYLRRRGFSGLLMDGTEKPYGNDVMDRQYKVEIEFISASNVNNLFEKYNVPSEFDLLSIDIDGQDFHVWNALKGYNPRVVSIEMNYHMAPGKDLVLYYDDNFMWRGNERSGASVTALKHLGNKKGYSLVATCMSDAIFVRNDLIYDNNNSPLFLNINDEFELVKLNTDISLENKKYNMRDNHFDNMPEFYPSRKYL</sequence>
<accession>A0A6C0DWR1</accession>